<dbReference type="InterPro" id="IPR014001">
    <property type="entry name" value="Helicase_ATP-bd"/>
</dbReference>
<protein>
    <submittedName>
        <fullName evidence="6">Similar to Saccharomyces cerevisiae YDR291W HRQ1 Putative RecQ helicase, belongs to the widely conserved RecQ family of proteins which are involved in maintaining genomic integrity</fullName>
    </submittedName>
</protein>
<dbReference type="SMART" id="SM00490">
    <property type="entry name" value="HELICc"/>
    <property type="match status" value="1"/>
</dbReference>
<dbReference type="GO" id="GO:0043138">
    <property type="term" value="F:3'-5' DNA helicase activity"/>
    <property type="evidence" value="ECO:0007669"/>
    <property type="project" value="TreeGrafter"/>
</dbReference>
<dbReference type="PROSITE" id="PS51194">
    <property type="entry name" value="HELICASE_CTER"/>
    <property type="match status" value="1"/>
</dbReference>
<proteinExistence type="predicted"/>
<name>A0A0J9XA37_GEOCN</name>
<dbReference type="OrthoDB" id="18781at2759"/>
<evidence type="ECO:0000259" key="4">
    <source>
        <dbReference type="PROSITE" id="PS51192"/>
    </source>
</evidence>
<evidence type="ECO:0000313" key="6">
    <source>
        <dbReference type="EMBL" id="CDO54070.1"/>
    </source>
</evidence>
<dbReference type="InterPro" id="IPR001650">
    <property type="entry name" value="Helicase_C-like"/>
</dbReference>
<evidence type="ECO:0000256" key="3">
    <source>
        <dbReference type="SAM" id="MobiDB-lite"/>
    </source>
</evidence>
<feature type="region of interest" description="Disordered" evidence="3">
    <location>
        <begin position="32"/>
        <end position="53"/>
    </location>
</feature>
<dbReference type="PANTHER" id="PTHR47957:SF3">
    <property type="entry name" value="ATP-DEPENDENT HELICASE HRQ1"/>
    <property type="match status" value="1"/>
</dbReference>
<dbReference type="Gene3D" id="3.40.50.300">
    <property type="entry name" value="P-loop containing nucleotide triphosphate hydrolases"/>
    <property type="match status" value="2"/>
</dbReference>
<reference evidence="6" key="1">
    <citation type="submission" date="2014-03" db="EMBL/GenBank/DDBJ databases">
        <authorList>
            <person name="Casaregola S."/>
        </authorList>
    </citation>
    <scope>NUCLEOTIDE SEQUENCE [LARGE SCALE GENOMIC DNA]</scope>
    <source>
        <strain evidence="6">CLIB 918</strain>
    </source>
</reference>
<evidence type="ECO:0000313" key="7">
    <source>
        <dbReference type="Proteomes" id="UP000242525"/>
    </source>
</evidence>
<dbReference type="InterPro" id="IPR055227">
    <property type="entry name" value="HRQ1_WHD"/>
</dbReference>
<dbReference type="InterPro" id="IPR011545">
    <property type="entry name" value="DEAD/DEAH_box_helicase_dom"/>
</dbReference>
<dbReference type="Pfam" id="PF00271">
    <property type="entry name" value="Helicase_C"/>
    <property type="match status" value="1"/>
</dbReference>
<dbReference type="STRING" id="1173061.A0A0J9XA37"/>
<comment type="caution">
    <text evidence="6">The sequence shown here is derived from an EMBL/GenBank/DDBJ whole genome shotgun (WGS) entry which is preliminary data.</text>
</comment>
<dbReference type="CDD" id="cd18797">
    <property type="entry name" value="SF2_C_Hrq"/>
    <property type="match status" value="1"/>
</dbReference>
<evidence type="ECO:0000259" key="5">
    <source>
        <dbReference type="PROSITE" id="PS51194"/>
    </source>
</evidence>
<keyword evidence="2" id="KW-0067">ATP-binding</keyword>
<dbReference type="GO" id="GO:0036297">
    <property type="term" value="P:interstrand cross-link repair"/>
    <property type="evidence" value="ECO:0007669"/>
    <property type="project" value="TreeGrafter"/>
</dbReference>
<keyword evidence="7" id="KW-1185">Reference proteome</keyword>
<dbReference type="GO" id="GO:0003676">
    <property type="term" value="F:nucleic acid binding"/>
    <property type="evidence" value="ECO:0007669"/>
    <property type="project" value="InterPro"/>
</dbReference>
<keyword evidence="6" id="KW-0378">Hydrolase</keyword>
<dbReference type="CDD" id="cd17923">
    <property type="entry name" value="DEXHc_Hrq1-like"/>
    <property type="match status" value="1"/>
</dbReference>
<dbReference type="Proteomes" id="UP000242525">
    <property type="component" value="Unassembled WGS sequence"/>
</dbReference>
<dbReference type="EMBL" id="CCBN010000006">
    <property type="protein sequence ID" value="CDO54070.1"/>
    <property type="molecule type" value="Genomic_DNA"/>
</dbReference>
<dbReference type="AlphaFoldDB" id="A0A0J9XA37"/>
<dbReference type="InterPro" id="IPR027417">
    <property type="entry name" value="P-loop_NTPase"/>
</dbReference>
<dbReference type="GO" id="GO:0006289">
    <property type="term" value="P:nucleotide-excision repair"/>
    <property type="evidence" value="ECO:0007669"/>
    <property type="project" value="TreeGrafter"/>
</dbReference>
<dbReference type="PROSITE" id="PS51192">
    <property type="entry name" value="HELICASE_ATP_BIND_1"/>
    <property type="match status" value="1"/>
</dbReference>
<dbReference type="SMART" id="SM00487">
    <property type="entry name" value="DEXDc"/>
    <property type="match status" value="1"/>
</dbReference>
<accession>A0A0J9XA37</accession>
<dbReference type="GO" id="GO:0005634">
    <property type="term" value="C:nucleus"/>
    <property type="evidence" value="ECO:0007669"/>
    <property type="project" value="TreeGrafter"/>
</dbReference>
<sequence length="1166" mass="127159">MDVARLKAILGGDELVFEYARMEDIDAMAAKKRKNNKKKGEMPSFDQSFAPDADKSDEEVLLVEFRDVKLRQTLSTGSSGSTSVRMPTVRRQDMVKAIERRVARFRTALDRFIETHGGLTGPDIGVRRCWEDRLDVEATRLLPVPASETRPLDPVQAMLVKSENQMAMANAYDAAGGGENFNFAGYIDALKRDPSYQNQIVPGGEFTVPEQAPVYAETTTELLGNALQDALDRLLLDDADLDRGSHAQLYAHQADALKAVFKGLDVVVSTSTSSGKSLIYQLPILKMLWQWYNAKTNSETPNDDTVGPACPTAIFIFPTKALAQDQMRSFNHLKSLLFPSDVAESFICTTYDGDTSADDRARNNGRYTVIFTNPDMLHVNVLPNWERPAWHSFLAGLKYVVLDELHMYQSGSFGLHVSLVLRRLRRIVDHCAGRTSHESGDGVSPPSFQAISCSATISHPALLMQTVFGVSAERVRVVANDGSPAGAKHWVVWNSPYITPNAPESGRVHPIQEATRMLADLTMAGVRTIAFCRYRRTCELLMKSVTAEFDRRYQKINAKRRMANGGEGDEEERREPPNVMAYRGGYSVSDRRLIEHELFAGRLAGVVATNALELGIDIGALDAVLVVGFPMTVASLRQQAGRAGRRARASLAVLIGGGDPLDQHYMANPRLAIEDNEPDTLRSTADVAAEMPGLGDNEGVLEEHLQCAAFEIPVNIEADQSYFTSALSKEKAQHDLAVFQSIVETKLDCVNDTDVDGAATEPGDRYYTCDAKWLPMPARQVALRGSGGQLGTDENYSVIDIDSHVVLEEIEPARVSFTLYEGGVFIHQGCTYLVKSVEPDARYALVARRDGLSWITRQRDYTDVDPAKTLSVSSHEKLIQTGSPASAPLLAVVKYGLAAVATVVFGFFKLTTTTADGTGAYSKIIDAVELPESQTRPYSRTCAGFWIDLPYWLQELIARDKGLSLAGAIHAAEHAVLNALSSSSSSSNYGTAGQAAPRLATECKAPEKEFKRAPSARRRPARLIFHDPEALDLAGGQEHRRTAAWRAYAGLGPALSRALARMERCACTVGCPECGVTWGPCTENNIVVSKPGALVLLRYLNSPLAAHDPGTAAAPTSTTTTTTTINTNTTTNTMEDLADLRKSLVLGVPDGPEENLAGHSIAQTII</sequence>
<keyword evidence="1" id="KW-0547">Nucleotide-binding</keyword>
<dbReference type="Pfam" id="PF22982">
    <property type="entry name" value="WHD_HRQ1"/>
    <property type="match status" value="1"/>
</dbReference>
<keyword evidence="6" id="KW-0347">Helicase</keyword>
<feature type="domain" description="Helicase ATP-binding" evidence="4">
    <location>
        <begin position="257"/>
        <end position="475"/>
    </location>
</feature>
<organism evidence="6 7">
    <name type="scientific">Geotrichum candidum</name>
    <name type="common">Oospora lactis</name>
    <name type="synonym">Dipodascus geotrichum</name>
    <dbReference type="NCBI Taxonomy" id="1173061"/>
    <lineage>
        <taxon>Eukaryota</taxon>
        <taxon>Fungi</taxon>
        <taxon>Dikarya</taxon>
        <taxon>Ascomycota</taxon>
        <taxon>Saccharomycotina</taxon>
        <taxon>Dipodascomycetes</taxon>
        <taxon>Dipodascales</taxon>
        <taxon>Dipodascaceae</taxon>
        <taxon>Geotrichum</taxon>
    </lineage>
</organism>
<evidence type="ECO:0000256" key="1">
    <source>
        <dbReference type="ARBA" id="ARBA00022741"/>
    </source>
</evidence>
<dbReference type="GO" id="GO:0005524">
    <property type="term" value="F:ATP binding"/>
    <property type="evidence" value="ECO:0007669"/>
    <property type="project" value="UniProtKB-KW"/>
</dbReference>
<dbReference type="Pfam" id="PF00270">
    <property type="entry name" value="DEAD"/>
    <property type="match status" value="1"/>
</dbReference>
<feature type="domain" description="Helicase C-terminal" evidence="5">
    <location>
        <begin position="517"/>
        <end position="685"/>
    </location>
</feature>
<dbReference type="SUPFAM" id="SSF52540">
    <property type="entry name" value="P-loop containing nucleoside triphosphate hydrolases"/>
    <property type="match status" value="1"/>
</dbReference>
<dbReference type="PANTHER" id="PTHR47957">
    <property type="entry name" value="ATP-DEPENDENT HELICASE HRQ1"/>
    <property type="match status" value="1"/>
</dbReference>
<gene>
    <name evidence="6" type="ORF">BN980_GECA06s04234g</name>
</gene>
<evidence type="ECO:0000256" key="2">
    <source>
        <dbReference type="ARBA" id="ARBA00022840"/>
    </source>
</evidence>